<protein>
    <submittedName>
        <fullName evidence="7">ABC transporter permease</fullName>
    </submittedName>
</protein>
<evidence type="ECO:0000313" key="8">
    <source>
        <dbReference type="Proteomes" id="UP001595955"/>
    </source>
</evidence>
<feature type="transmembrane region" description="Helical" evidence="6">
    <location>
        <begin position="185"/>
        <end position="206"/>
    </location>
</feature>
<feature type="transmembrane region" description="Helical" evidence="6">
    <location>
        <begin position="65"/>
        <end position="92"/>
    </location>
</feature>
<evidence type="ECO:0000256" key="2">
    <source>
        <dbReference type="ARBA" id="ARBA00022475"/>
    </source>
</evidence>
<evidence type="ECO:0000256" key="6">
    <source>
        <dbReference type="SAM" id="Phobius"/>
    </source>
</evidence>
<dbReference type="InterPro" id="IPR001851">
    <property type="entry name" value="ABC_transp_permease"/>
</dbReference>
<accession>A0ABV9D8D6</accession>
<organism evidence="7 8">
    <name type="scientific">Georgenia faecalis</name>
    <dbReference type="NCBI Taxonomy" id="2483799"/>
    <lineage>
        <taxon>Bacteria</taxon>
        <taxon>Bacillati</taxon>
        <taxon>Actinomycetota</taxon>
        <taxon>Actinomycetes</taxon>
        <taxon>Micrococcales</taxon>
        <taxon>Bogoriellaceae</taxon>
        <taxon>Georgenia</taxon>
    </lineage>
</organism>
<dbReference type="CDD" id="cd06580">
    <property type="entry name" value="TM_PBP1_transp_TpRbsC_like"/>
    <property type="match status" value="1"/>
</dbReference>
<keyword evidence="4 6" id="KW-1133">Transmembrane helix</keyword>
<feature type="transmembrane region" description="Helical" evidence="6">
    <location>
        <begin position="321"/>
        <end position="340"/>
    </location>
</feature>
<dbReference type="EMBL" id="JBHSGF010000002">
    <property type="protein sequence ID" value="MFC4554284.1"/>
    <property type="molecule type" value="Genomic_DNA"/>
</dbReference>
<sequence length="428" mass="44746">MSTAVDTRPAAHDRVVVAPVKWRNPVVYALLTLVTLVAFALRTPGGESTTFRLAAGGEAVELPNVAVPSALVIWACTALLAALTAYAAWAALGRRRVGWWLPALVGIAFVAAFLTSVGAGRETTNIPVTTLLAGALALSVPLVFGALSGVMCERAGVVNIAIEGQLLAGAFLAAIVASITGSPYLGLLVAPLAGALVGVLLVFFSVKYWVDQIIVGVVLNVLVVGLTSFLFSTVLTENQGWNTRQNLPDLPIPLLSDIPVLGPVLFDQNILVYLMYAAVVLLHVFLFRSRWGLRVRAVGEHPRAADTVGINVIRTRWVTPILGSALAGLGGAFFTVGSGLAFGKDMSAGNGYIALAAMILGKWNPLGALAAALLFGFSRNLANVLSAIGAGIPSEFLLMLPYVVTIFAVAGFVGRVRAPAAENQPYIK</sequence>
<gene>
    <name evidence="7" type="ORF">ACFO3F_03400</name>
</gene>
<feature type="transmembrane region" description="Helical" evidence="6">
    <location>
        <begin position="157"/>
        <end position="179"/>
    </location>
</feature>
<feature type="transmembrane region" description="Helical" evidence="6">
    <location>
        <begin position="131"/>
        <end position="150"/>
    </location>
</feature>
<keyword evidence="2" id="KW-1003">Cell membrane</keyword>
<evidence type="ECO:0000256" key="4">
    <source>
        <dbReference type="ARBA" id="ARBA00022989"/>
    </source>
</evidence>
<dbReference type="PANTHER" id="PTHR43370">
    <property type="entry name" value="SUGAR ABC TRANSPORTER INTEGRAL MEMBRANE PROTEIN-RELATED"/>
    <property type="match status" value="1"/>
</dbReference>
<keyword evidence="3 6" id="KW-0812">Transmembrane</keyword>
<evidence type="ECO:0000256" key="5">
    <source>
        <dbReference type="ARBA" id="ARBA00023136"/>
    </source>
</evidence>
<dbReference type="RefSeq" id="WP_122824810.1">
    <property type="nucleotide sequence ID" value="NZ_CP033325.1"/>
</dbReference>
<feature type="transmembrane region" description="Helical" evidence="6">
    <location>
        <begin position="213"/>
        <end position="235"/>
    </location>
</feature>
<feature type="transmembrane region" description="Helical" evidence="6">
    <location>
        <begin position="396"/>
        <end position="416"/>
    </location>
</feature>
<dbReference type="PANTHER" id="PTHR43370:SF1">
    <property type="entry name" value="GUANOSINE ABC TRANSPORTER PERMEASE PROTEIN NUPQ"/>
    <property type="match status" value="1"/>
</dbReference>
<dbReference type="Pfam" id="PF02653">
    <property type="entry name" value="BPD_transp_2"/>
    <property type="match status" value="1"/>
</dbReference>
<evidence type="ECO:0000256" key="1">
    <source>
        <dbReference type="ARBA" id="ARBA00004651"/>
    </source>
</evidence>
<proteinExistence type="predicted"/>
<keyword evidence="8" id="KW-1185">Reference proteome</keyword>
<evidence type="ECO:0000313" key="7">
    <source>
        <dbReference type="EMBL" id="MFC4554284.1"/>
    </source>
</evidence>
<feature type="transmembrane region" description="Helical" evidence="6">
    <location>
        <begin position="99"/>
        <end position="119"/>
    </location>
</feature>
<name>A0ABV9D8D6_9MICO</name>
<comment type="subcellular location">
    <subcellularLocation>
        <location evidence="1">Cell membrane</location>
        <topology evidence="1">Multi-pass membrane protein</topology>
    </subcellularLocation>
</comment>
<keyword evidence="5 6" id="KW-0472">Membrane</keyword>
<feature type="transmembrane region" description="Helical" evidence="6">
    <location>
        <begin position="26"/>
        <end position="45"/>
    </location>
</feature>
<feature type="transmembrane region" description="Helical" evidence="6">
    <location>
        <begin position="270"/>
        <end position="287"/>
    </location>
</feature>
<dbReference type="Proteomes" id="UP001595955">
    <property type="component" value="Unassembled WGS sequence"/>
</dbReference>
<comment type="caution">
    <text evidence="7">The sequence shown here is derived from an EMBL/GenBank/DDBJ whole genome shotgun (WGS) entry which is preliminary data.</text>
</comment>
<reference evidence="8" key="1">
    <citation type="journal article" date="2019" name="Int. J. Syst. Evol. Microbiol.">
        <title>The Global Catalogue of Microorganisms (GCM) 10K type strain sequencing project: providing services to taxonomists for standard genome sequencing and annotation.</title>
        <authorList>
            <consortium name="The Broad Institute Genomics Platform"/>
            <consortium name="The Broad Institute Genome Sequencing Center for Infectious Disease"/>
            <person name="Wu L."/>
            <person name="Ma J."/>
        </authorList>
    </citation>
    <scope>NUCLEOTIDE SEQUENCE [LARGE SCALE GENOMIC DNA]</scope>
    <source>
        <strain evidence="8">JCM 3369</strain>
    </source>
</reference>
<evidence type="ECO:0000256" key="3">
    <source>
        <dbReference type="ARBA" id="ARBA00022692"/>
    </source>
</evidence>
<feature type="transmembrane region" description="Helical" evidence="6">
    <location>
        <begin position="352"/>
        <end position="375"/>
    </location>
</feature>